<feature type="compositionally biased region" description="Basic and acidic residues" evidence="1">
    <location>
        <begin position="156"/>
        <end position="169"/>
    </location>
</feature>
<reference evidence="4 5" key="1">
    <citation type="submission" date="2018-10" db="EMBL/GenBank/DDBJ databases">
        <title>Natrarchaeobius chitinivorans gen. nov., sp. nov., and Natrarchaeobius haloalkaliphilus sp. nov., alkaliphilic, chitin-utilizing haloarchaea from hypersaline alkaline lakes.</title>
        <authorList>
            <person name="Sorokin D.Y."/>
            <person name="Elcheninov A.G."/>
            <person name="Kostrikina N.A."/>
            <person name="Bale N.J."/>
            <person name="Sinninghe Damste J.S."/>
            <person name="Khijniak T.V."/>
            <person name="Kublanov I.V."/>
            <person name="Toshchakov S.V."/>
        </authorList>
    </citation>
    <scope>NUCLEOTIDE SEQUENCE [LARGE SCALE GENOMIC DNA]</scope>
    <source>
        <strain evidence="4 5">AArcht4T</strain>
    </source>
</reference>
<evidence type="ECO:0000256" key="1">
    <source>
        <dbReference type="SAM" id="MobiDB-lite"/>
    </source>
</evidence>
<keyword evidence="2" id="KW-1133">Transmembrane helix</keyword>
<feature type="transmembrane region" description="Helical" evidence="2">
    <location>
        <begin position="74"/>
        <end position="97"/>
    </location>
</feature>
<dbReference type="OrthoDB" id="330633at2157"/>
<dbReference type="Proteomes" id="UP000282323">
    <property type="component" value="Unassembled WGS sequence"/>
</dbReference>
<gene>
    <name evidence="4" type="ORF">EA473_18240</name>
</gene>
<dbReference type="AlphaFoldDB" id="A0A3N6M988"/>
<evidence type="ECO:0000313" key="4">
    <source>
        <dbReference type="EMBL" id="RQG91971.1"/>
    </source>
</evidence>
<keyword evidence="2" id="KW-0472">Membrane</keyword>
<sequence length="200" mass="21428">MISDRSEHEPDEYDPEAEYRDPDSDSLTIPRVPTEDAGSTLTADLKSDFGIGSGSPHEPTVDNSDVPAELRRTFWAIVLVVNGAVLGVSLGIIFLIFHGVTSHTIASFVAGVVLFGFAVRRYNNFQAGRDESDSDDAELDSDDGNSESDDAEVDSDGGKPDSDGGKPDSDDGEREAELSPSETVSSDVFEKEPADDTDRP</sequence>
<accession>A0A3N6M988</accession>
<evidence type="ECO:0000259" key="3">
    <source>
        <dbReference type="Pfam" id="PF24008"/>
    </source>
</evidence>
<proteinExistence type="predicted"/>
<name>A0A3N6M988_NATCH</name>
<dbReference type="EMBL" id="REGA01000019">
    <property type="protein sequence ID" value="RQG91971.1"/>
    <property type="molecule type" value="Genomic_DNA"/>
</dbReference>
<evidence type="ECO:0000313" key="5">
    <source>
        <dbReference type="Proteomes" id="UP000282323"/>
    </source>
</evidence>
<feature type="region of interest" description="Disordered" evidence="1">
    <location>
        <begin position="127"/>
        <end position="200"/>
    </location>
</feature>
<organism evidence="4 5">
    <name type="scientific">Natrarchaeobius chitinivorans</name>
    <dbReference type="NCBI Taxonomy" id="1679083"/>
    <lineage>
        <taxon>Archaea</taxon>
        <taxon>Methanobacteriati</taxon>
        <taxon>Methanobacteriota</taxon>
        <taxon>Stenosarchaea group</taxon>
        <taxon>Halobacteria</taxon>
        <taxon>Halobacteriales</taxon>
        <taxon>Natrialbaceae</taxon>
        <taxon>Natrarchaeobius</taxon>
    </lineage>
</organism>
<keyword evidence="2" id="KW-0812">Transmembrane</keyword>
<comment type="caution">
    <text evidence="4">The sequence shown here is derived from an EMBL/GenBank/DDBJ whole genome shotgun (WGS) entry which is preliminary data.</text>
</comment>
<feature type="compositionally biased region" description="Acidic residues" evidence="1">
    <location>
        <begin position="132"/>
        <end position="155"/>
    </location>
</feature>
<dbReference type="Pfam" id="PF24008">
    <property type="entry name" value="DUF7322"/>
    <property type="match status" value="1"/>
</dbReference>
<feature type="region of interest" description="Disordered" evidence="1">
    <location>
        <begin position="1"/>
        <end position="39"/>
    </location>
</feature>
<keyword evidence="5" id="KW-1185">Reference proteome</keyword>
<feature type="transmembrane region" description="Helical" evidence="2">
    <location>
        <begin position="103"/>
        <end position="119"/>
    </location>
</feature>
<protein>
    <recommendedName>
        <fullName evidence="3">DUF7322 domain-containing protein</fullName>
    </recommendedName>
</protein>
<feature type="compositionally biased region" description="Basic and acidic residues" evidence="1">
    <location>
        <begin position="188"/>
        <end position="200"/>
    </location>
</feature>
<feature type="domain" description="DUF7322" evidence="3">
    <location>
        <begin position="64"/>
        <end position="123"/>
    </location>
</feature>
<evidence type="ECO:0000256" key="2">
    <source>
        <dbReference type="SAM" id="Phobius"/>
    </source>
</evidence>
<dbReference type="RefSeq" id="WP_124197011.1">
    <property type="nucleotide sequence ID" value="NZ_REGA01000019.1"/>
</dbReference>
<dbReference type="InterPro" id="IPR055746">
    <property type="entry name" value="DUF7322"/>
</dbReference>